<organism evidence="1 2">
    <name type="scientific">Tritrichomonas musculus</name>
    <dbReference type="NCBI Taxonomy" id="1915356"/>
    <lineage>
        <taxon>Eukaryota</taxon>
        <taxon>Metamonada</taxon>
        <taxon>Parabasalia</taxon>
        <taxon>Tritrichomonadida</taxon>
        <taxon>Tritrichomonadidae</taxon>
        <taxon>Tritrichomonas</taxon>
    </lineage>
</organism>
<name>A0ABR2KYN5_9EUKA</name>
<accession>A0ABR2KYN5</accession>
<dbReference type="Proteomes" id="UP001470230">
    <property type="component" value="Unassembled WGS sequence"/>
</dbReference>
<proteinExistence type="predicted"/>
<evidence type="ECO:0000313" key="1">
    <source>
        <dbReference type="EMBL" id="KAK8895547.1"/>
    </source>
</evidence>
<dbReference type="EMBL" id="JAPFFF010000003">
    <property type="protein sequence ID" value="KAK8895547.1"/>
    <property type="molecule type" value="Genomic_DNA"/>
</dbReference>
<sequence length="224" mass="26028">MFECSKCDYISSNSQNVKDHIAHNLPKGEREMAISLVMLKFEFDEFYSGEVNRQLCSDDEEQLVTSSNNTITIENASSIDTSRSDQLIELFINTQDLFSSDNLAICKRDRITFFDLLKLALSFDDERFLYLMSKLRDVPEFNSAHKDNNNHILPSIDVADLLRYVEPSNWPSINNLLFGPVCKISYITLTELFEHINCHKDINADHIISIFFFFFFFFEKKKSA</sequence>
<comment type="caution">
    <text evidence="1">The sequence shown here is derived from an EMBL/GenBank/DDBJ whole genome shotgun (WGS) entry which is preliminary data.</text>
</comment>
<reference evidence="1 2" key="1">
    <citation type="submission" date="2024-04" db="EMBL/GenBank/DDBJ databases">
        <title>Tritrichomonas musculus Genome.</title>
        <authorList>
            <person name="Alves-Ferreira E."/>
            <person name="Grigg M."/>
            <person name="Lorenzi H."/>
            <person name="Galac M."/>
        </authorList>
    </citation>
    <scope>NUCLEOTIDE SEQUENCE [LARGE SCALE GENOMIC DNA]</scope>
    <source>
        <strain evidence="1 2">EAF2021</strain>
    </source>
</reference>
<keyword evidence="2" id="KW-1185">Reference proteome</keyword>
<protein>
    <submittedName>
        <fullName evidence="1">Uncharacterized protein</fullName>
    </submittedName>
</protein>
<gene>
    <name evidence="1" type="ORF">M9Y10_024015</name>
</gene>
<evidence type="ECO:0000313" key="2">
    <source>
        <dbReference type="Proteomes" id="UP001470230"/>
    </source>
</evidence>